<accession>A0A2N0PJL5</accession>
<gene>
    <name evidence="1" type="ORF">RhiirA5_377388</name>
</gene>
<dbReference type="VEuPathDB" id="FungiDB:RhiirA1_399693"/>
<sequence length="181" mass="21873">MRIYYEQRNQRLKIKKAINTAKKDKEGDHREIPVLFDDQDKDKRDKSRINKHWIRWYKEDSTVIEKERDRWQLTRDLTSEEMEQCKTNEYEFVKKIMNKDFLLAERAVEESIKQRMMEKILKVTELSDISMYQHKKDLDNDNAASLVDKVVIAEEKVVDVIKKHRMGVEEELDEDMIPLLI</sequence>
<reference evidence="1 2" key="2">
    <citation type="submission" date="2017-09" db="EMBL/GenBank/DDBJ databases">
        <title>Extensive intraspecific genome diversity in a model arbuscular mycorrhizal fungus.</title>
        <authorList>
            <person name="Chen E.C."/>
            <person name="Morin E."/>
            <person name="Beaudet D."/>
            <person name="Noel J."/>
            <person name="Ndikumana S."/>
            <person name="Charron P."/>
            <person name="St-Onge C."/>
            <person name="Giorgi J."/>
            <person name="Grigoriev I.V."/>
            <person name="Roux C."/>
            <person name="Martin F.M."/>
            <person name="Corradi N."/>
        </authorList>
    </citation>
    <scope>NUCLEOTIDE SEQUENCE [LARGE SCALE GENOMIC DNA]</scope>
    <source>
        <strain evidence="1 2">A5</strain>
    </source>
</reference>
<dbReference type="AlphaFoldDB" id="A0A2N0PJL5"/>
<dbReference type="VEuPathDB" id="FungiDB:FUN_014140"/>
<comment type="caution">
    <text evidence="1">The sequence shown here is derived from an EMBL/GenBank/DDBJ whole genome shotgun (WGS) entry which is preliminary data.</text>
</comment>
<evidence type="ECO:0000313" key="1">
    <source>
        <dbReference type="EMBL" id="PKC07005.1"/>
    </source>
</evidence>
<dbReference type="EMBL" id="LLXJ01000689">
    <property type="protein sequence ID" value="PKC07005.1"/>
    <property type="molecule type" value="Genomic_DNA"/>
</dbReference>
<reference evidence="1 2" key="1">
    <citation type="submission" date="2016-04" db="EMBL/GenBank/DDBJ databases">
        <title>Genome analyses suggest a sexual origin of heterokaryosis in a supposedly ancient asexual fungus.</title>
        <authorList>
            <person name="Ropars J."/>
            <person name="Sedzielewska K."/>
            <person name="Noel J."/>
            <person name="Charron P."/>
            <person name="Farinelli L."/>
            <person name="Marton T."/>
            <person name="Kruger M."/>
            <person name="Pelin A."/>
            <person name="Brachmann A."/>
            <person name="Corradi N."/>
        </authorList>
    </citation>
    <scope>NUCLEOTIDE SEQUENCE [LARGE SCALE GENOMIC DNA]</scope>
    <source>
        <strain evidence="1 2">A5</strain>
    </source>
</reference>
<dbReference type="VEuPathDB" id="FungiDB:RhiirFUN_016943"/>
<organism evidence="1 2">
    <name type="scientific">Rhizophagus irregularis</name>
    <dbReference type="NCBI Taxonomy" id="588596"/>
    <lineage>
        <taxon>Eukaryota</taxon>
        <taxon>Fungi</taxon>
        <taxon>Fungi incertae sedis</taxon>
        <taxon>Mucoromycota</taxon>
        <taxon>Glomeromycotina</taxon>
        <taxon>Glomeromycetes</taxon>
        <taxon>Glomerales</taxon>
        <taxon>Glomeraceae</taxon>
        <taxon>Rhizophagus</taxon>
    </lineage>
</organism>
<dbReference type="Proteomes" id="UP000232722">
    <property type="component" value="Unassembled WGS sequence"/>
</dbReference>
<name>A0A2N0PJL5_9GLOM</name>
<proteinExistence type="predicted"/>
<protein>
    <submittedName>
        <fullName evidence="1">Uncharacterized protein</fullName>
    </submittedName>
</protein>
<evidence type="ECO:0000313" key="2">
    <source>
        <dbReference type="Proteomes" id="UP000232722"/>
    </source>
</evidence>